<keyword evidence="2" id="KW-0489">Methyltransferase</keyword>
<dbReference type="InterPro" id="IPR025714">
    <property type="entry name" value="Methyltranfer_dom"/>
</dbReference>
<reference evidence="2 3" key="1">
    <citation type="journal article" date="2016" name="Fungal Biol.">
        <title>The genome of Xylona heveae provides a window into fungal endophytism.</title>
        <authorList>
            <person name="Gazis R."/>
            <person name="Kuo A."/>
            <person name="Riley R."/>
            <person name="LaButti K."/>
            <person name="Lipzen A."/>
            <person name="Lin J."/>
            <person name="Amirebrahimi M."/>
            <person name="Hesse C.N."/>
            <person name="Spatafora J.W."/>
            <person name="Henrissat B."/>
            <person name="Hainaut M."/>
            <person name="Grigoriev I.V."/>
            <person name="Hibbett D.S."/>
        </authorList>
    </citation>
    <scope>NUCLEOTIDE SEQUENCE [LARGE SCALE GENOMIC DNA]</scope>
    <source>
        <strain evidence="2 3">TC161</strain>
    </source>
</reference>
<dbReference type="AlphaFoldDB" id="A0A164ZHB8"/>
<dbReference type="PANTHER" id="PTHR43861:SF1">
    <property type="entry name" value="TRANS-ACONITATE 2-METHYLTRANSFERASE"/>
    <property type="match status" value="1"/>
</dbReference>
<dbReference type="EMBL" id="KV407467">
    <property type="protein sequence ID" value="KZF19104.1"/>
    <property type="molecule type" value="Genomic_DNA"/>
</dbReference>
<dbReference type="Gene3D" id="3.40.50.150">
    <property type="entry name" value="Vaccinia Virus protein VP39"/>
    <property type="match status" value="1"/>
</dbReference>
<feature type="domain" description="Methyltransferase" evidence="1">
    <location>
        <begin position="38"/>
        <end position="158"/>
    </location>
</feature>
<dbReference type="GO" id="GO:0008168">
    <property type="term" value="F:methyltransferase activity"/>
    <property type="evidence" value="ECO:0007669"/>
    <property type="project" value="UniProtKB-KW"/>
</dbReference>
<gene>
    <name evidence="2" type="ORF">L228DRAFT_263875</name>
</gene>
<dbReference type="RefSeq" id="XP_018184659.1">
    <property type="nucleotide sequence ID" value="XM_018334531.1"/>
</dbReference>
<keyword evidence="2" id="KW-0808">Transferase</keyword>
<dbReference type="InterPro" id="IPR029063">
    <property type="entry name" value="SAM-dependent_MTases_sf"/>
</dbReference>
<proteinExistence type="predicted"/>
<dbReference type="Proteomes" id="UP000076632">
    <property type="component" value="Unassembled WGS sequence"/>
</dbReference>
<keyword evidence="3" id="KW-1185">Reference proteome</keyword>
<dbReference type="SUPFAM" id="SSF53335">
    <property type="entry name" value="S-adenosyl-L-methionine-dependent methyltransferases"/>
    <property type="match status" value="1"/>
</dbReference>
<dbReference type="STRING" id="1328760.A0A164ZHB8"/>
<dbReference type="OrthoDB" id="6329284at2759"/>
<dbReference type="PANTHER" id="PTHR43861">
    <property type="entry name" value="TRANS-ACONITATE 2-METHYLTRANSFERASE-RELATED"/>
    <property type="match status" value="1"/>
</dbReference>
<dbReference type="Pfam" id="PF13847">
    <property type="entry name" value="Methyltransf_31"/>
    <property type="match status" value="1"/>
</dbReference>
<dbReference type="OMA" id="ANNDIRR"/>
<name>A0A164ZHB8_XYLHT</name>
<accession>A0A164ZHB8</accession>
<organism evidence="2 3">
    <name type="scientific">Xylona heveae (strain CBS 132557 / TC161)</name>
    <dbReference type="NCBI Taxonomy" id="1328760"/>
    <lineage>
        <taxon>Eukaryota</taxon>
        <taxon>Fungi</taxon>
        <taxon>Dikarya</taxon>
        <taxon>Ascomycota</taxon>
        <taxon>Pezizomycotina</taxon>
        <taxon>Xylonomycetes</taxon>
        <taxon>Xylonales</taxon>
        <taxon>Xylonaceae</taxon>
        <taxon>Xylona</taxon>
    </lineage>
</organism>
<evidence type="ECO:0000259" key="1">
    <source>
        <dbReference type="Pfam" id="PF13847"/>
    </source>
</evidence>
<dbReference type="CDD" id="cd02440">
    <property type="entry name" value="AdoMet_MTases"/>
    <property type="match status" value="1"/>
</dbReference>
<sequence>MSSVQTTKDMYNARSGKYEDSFHPRHARDFVQWSDIQPGHSVLDLACGTGLVSFPAVQQVGSDGSVVGVDISEGMLWVARQKPADGLNVRFLTGDIRNLDKVAGLQPENAKGFDRITCSSALVLLDNPAQAIKHWTSYLKPGGKLIIDVPSEDSLIYGSIMEKVGIKLRRPVAYYRSWVSSIESLPKLMREAGLVIDNLFRTESYDGDDFKVKEAGEWFDSVIDKPAFRCFELTDTIDKAKKEFLNEVKKLSKGGDTIYSRLFLYVAVGRKKLS</sequence>
<dbReference type="GO" id="GO:0032259">
    <property type="term" value="P:methylation"/>
    <property type="evidence" value="ECO:0007669"/>
    <property type="project" value="UniProtKB-KW"/>
</dbReference>
<evidence type="ECO:0000313" key="2">
    <source>
        <dbReference type="EMBL" id="KZF19104.1"/>
    </source>
</evidence>
<dbReference type="InParanoid" id="A0A164ZHB8"/>
<protein>
    <submittedName>
        <fullName evidence="2">S-adenosyl-L-methionine-dependent methyltransferase</fullName>
    </submittedName>
</protein>
<evidence type="ECO:0000313" key="3">
    <source>
        <dbReference type="Proteomes" id="UP000076632"/>
    </source>
</evidence>
<dbReference type="GeneID" id="28899668"/>